<proteinExistence type="predicted"/>
<name>A0A6A1VRB1_9ROSI</name>
<dbReference type="OrthoDB" id="1424761at2759"/>
<reference evidence="2 3" key="1">
    <citation type="journal article" date="2019" name="Plant Biotechnol. J.">
        <title>The red bayberry genome and genetic basis of sex determination.</title>
        <authorList>
            <person name="Jia H.M."/>
            <person name="Jia H.J."/>
            <person name="Cai Q.L."/>
            <person name="Wang Y."/>
            <person name="Zhao H.B."/>
            <person name="Yang W.F."/>
            <person name="Wang G.Y."/>
            <person name="Li Y.H."/>
            <person name="Zhan D.L."/>
            <person name="Shen Y.T."/>
            <person name="Niu Q.F."/>
            <person name="Chang L."/>
            <person name="Qiu J."/>
            <person name="Zhao L."/>
            <person name="Xie H.B."/>
            <person name="Fu W.Y."/>
            <person name="Jin J."/>
            <person name="Li X.W."/>
            <person name="Jiao Y."/>
            <person name="Zhou C.C."/>
            <person name="Tu T."/>
            <person name="Chai C.Y."/>
            <person name="Gao J.L."/>
            <person name="Fan L.J."/>
            <person name="van de Weg E."/>
            <person name="Wang J.Y."/>
            <person name="Gao Z.S."/>
        </authorList>
    </citation>
    <scope>NUCLEOTIDE SEQUENCE [LARGE SCALE GENOMIC DNA]</scope>
    <source>
        <tissue evidence="2">Leaves</tissue>
    </source>
</reference>
<protein>
    <submittedName>
        <fullName evidence="2">AT-rich interactive domain-containing protein 2</fullName>
    </submittedName>
</protein>
<feature type="compositionally biased region" description="Basic and acidic residues" evidence="1">
    <location>
        <begin position="48"/>
        <end position="59"/>
    </location>
</feature>
<comment type="caution">
    <text evidence="2">The sequence shown here is derived from an EMBL/GenBank/DDBJ whole genome shotgun (WGS) entry which is preliminary data.</text>
</comment>
<accession>A0A6A1VRB1</accession>
<evidence type="ECO:0000256" key="1">
    <source>
        <dbReference type="SAM" id="MobiDB-lite"/>
    </source>
</evidence>
<feature type="region of interest" description="Disordered" evidence="1">
    <location>
        <begin position="48"/>
        <end position="81"/>
    </location>
</feature>
<dbReference type="PANTHER" id="PTHR46410">
    <property type="entry name" value="AT-RICH INTERACTIVE DOMAIN-CONTAINING PROTEIN 2"/>
    <property type="match status" value="1"/>
</dbReference>
<dbReference type="Proteomes" id="UP000516437">
    <property type="component" value="Chromosome 4"/>
</dbReference>
<feature type="compositionally biased region" description="Polar residues" evidence="1">
    <location>
        <begin position="67"/>
        <end position="81"/>
    </location>
</feature>
<sequence length="281" mass="32142">MYEDSGCPSHQSTEGLRCSERVPALVKCHACSCCNSCSATQSKFSPHKIELDSDPKEQEPVADDISVPNTTVSSVGDNSPQKQVRVDSHLQAEVPEWTGVVSESDSKWLGTCIWPLEHETHHPPIETDPIGMGRLDSCSCRLPSSVECVRFHIAERRMKLKRELGPVFYHWKFDRMGEEVSLQWTAVEEQRFKDMVRSNLWDKAFKRFPRKRRENLVSYYFNVFLVQRRRYQNHVNPSSIDSDDDESEFGSLSDSFGNEALKIPGLSFLACSENKQCIDFE</sequence>
<dbReference type="AlphaFoldDB" id="A0A6A1VRB1"/>
<evidence type="ECO:0000313" key="3">
    <source>
        <dbReference type="Proteomes" id="UP000516437"/>
    </source>
</evidence>
<dbReference type="PANTHER" id="PTHR46410:SF18">
    <property type="entry name" value="AT-RICH INTERACTIVE DOMAIN-CONTAINING PROTEIN 2"/>
    <property type="match status" value="1"/>
</dbReference>
<gene>
    <name evidence="2" type="ORF">CJ030_MR4G010438</name>
</gene>
<keyword evidence="3" id="KW-1185">Reference proteome</keyword>
<dbReference type="EMBL" id="RXIC02000022">
    <property type="protein sequence ID" value="KAB1215464.1"/>
    <property type="molecule type" value="Genomic_DNA"/>
</dbReference>
<organism evidence="2 3">
    <name type="scientific">Morella rubra</name>
    <name type="common">Chinese bayberry</name>
    <dbReference type="NCBI Taxonomy" id="262757"/>
    <lineage>
        <taxon>Eukaryota</taxon>
        <taxon>Viridiplantae</taxon>
        <taxon>Streptophyta</taxon>
        <taxon>Embryophyta</taxon>
        <taxon>Tracheophyta</taxon>
        <taxon>Spermatophyta</taxon>
        <taxon>Magnoliopsida</taxon>
        <taxon>eudicotyledons</taxon>
        <taxon>Gunneridae</taxon>
        <taxon>Pentapetalae</taxon>
        <taxon>rosids</taxon>
        <taxon>fabids</taxon>
        <taxon>Fagales</taxon>
        <taxon>Myricaceae</taxon>
        <taxon>Morella</taxon>
    </lineage>
</organism>
<evidence type="ECO:0000313" key="2">
    <source>
        <dbReference type="EMBL" id="KAB1215464.1"/>
    </source>
</evidence>